<evidence type="ECO:0000313" key="2">
    <source>
        <dbReference type="Proteomes" id="UP001189429"/>
    </source>
</evidence>
<protein>
    <submittedName>
        <fullName evidence="1">Uncharacterized protein</fullName>
    </submittedName>
</protein>
<comment type="caution">
    <text evidence="1">The sequence shown here is derived from an EMBL/GenBank/DDBJ whole genome shotgun (WGS) entry which is preliminary data.</text>
</comment>
<gene>
    <name evidence="1" type="ORF">PCOR1329_LOCUS11012</name>
</gene>
<dbReference type="EMBL" id="CAUYUJ010003149">
    <property type="protein sequence ID" value="CAK0804095.1"/>
    <property type="molecule type" value="Genomic_DNA"/>
</dbReference>
<reference evidence="1" key="1">
    <citation type="submission" date="2023-10" db="EMBL/GenBank/DDBJ databases">
        <authorList>
            <person name="Chen Y."/>
            <person name="Shah S."/>
            <person name="Dougan E. K."/>
            <person name="Thang M."/>
            <person name="Chan C."/>
        </authorList>
    </citation>
    <scope>NUCLEOTIDE SEQUENCE [LARGE SCALE GENOMIC DNA]</scope>
</reference>
<accession>A0ABN9QDW4</accession>
<sequence>MQRYFMKEFESKRDRRTQRFGYQSVPIQESAFLDVPIELPQGLGDLSSGEFAVGFAEWFDASIRVHVCQHAIDQHGHAHGDAQNPSAQELFTRWRSKYDLDGFLGKPQKWLVHPTLAVMHARGLLGFDLYQLIFRERVRDVFFPSLLSDHVVLAYLGTQKAPPRQRGSDAEQPQDDRKYALHVVGRRDAVRGRRFAPAHLIRSLKVQTGIKSIKHMQEHVQRCLEFALPGESAQVIEKITKDDFAAPSEKTSVKARLRLDSTMMLLRQVLNRQGGWMRQLWYDASPQRGIELFSVREFCHQHADMTTAQFRTLPVCTLGVGHFTAADKAVAVLHTIALESGYKELWIRHWCESVRVVSPDSGTESHVIDFKDFTKAFLKGEAAHVSAADLSDAFLFPNAFWLPEGNHVWDLILRTVFNGMEWWDAFFGDLNHLVAFLRDDGHRGILRRVLEELLPTEAQKFARAPRSCFKLRWGTVSAAAADILAMGTGFHCSWRLDRMPTQGPDARRVDAIARDGSFWAKLNVVCDLGQDIDVERSWMQGCPCHEEECIEHARKGMTFKCPNNRKSCRGPQIRQRLQDTFARWRDNQTALRTTSDDDPTGEIYRAVHAAYSHLLGVAKHKFKFLDHLPYRFWEARDPAIARELLGLYRRGVADGSQHHRVAVRWCEGDLSADFIDHCEGRGMSSRLDAEIKALEYAKFDGASAEAVHGQLARIATASTGSSFRFKASGVRLNQNLTEYDLYCSLGWADKLHAYWNKHKAVLQSKTGRRGALVPKRVSDAAYCAQVYRYGWHSQQDWGELRSHVSGQPRARRAQASALFAKIKKDFISSLIKPRQLYSVRTHPDKIEEARSSTAIDDGESGDAVRELEVFEVIDMNPNGKRVPEAYDTSSMFCPAMVRKWVLHGAGPLQQAPAHLTLQPSRGDPTVMDMTAMTSWVKLRDSLRMWAERRPSDVDGCLDVSKPVHWNGLIPLPWDPGTCPAVAMLGRLKDEGWTEGKPDHHRLPIDDKKLSMKDVVARKSYLLCLLDAASLQDRGCDAIYADQVEQYYRCLLNVDPKTPPNRGADFYRRALKSGGCGSLADVVIDADGVGVPIHVMGAAVEARPAPLPPAGGGAAAIQAPIVVVGGVWQAAPIGKIHGGFIEGCRIHEEVYSDQYQSYSRTHFGVSEIYAYLGIWARNAQLYDTAADHIKDPKPTVAQLRAYCAEKGWL</sequence>
<organism evidence="1 2">
    <name type="scientific">Prorocentrum cordatum</name>
    <dbReference type="NCBI Taxonomy" id="2364126"/>
    <lineage>
        <taxon>Eukaryota</taxon>
        <taxon>Sar</taxon>
        <taxon>Alveolata</taxon>
        <taxon>Dinophyceae</taxon>
        <taxon>Prorocentrales</taxon>
        <taxon>Prorocentraceae</taxon>
        <taxon>Prorocentrum</taxon>
    </lineage>
</organism>
<proteinExistence type="predicted"/>
<keyword evidence="2" id="KW-1185">Reference proteome</keyword>
<name>A0ABN9QDW4_9DINO</name>
<dbReference type="Proteomes" id="UP001189429">
    <property type="component" value="Unassembled WGS sequence"/>
</dbReference>
<evidence type="ECO:0000313" key="1">
    <source>
        <dbReference type="EMBL" id="CAK0804095.1"/>
    </source>
</evidence>